<dbReference type="InterPro" id="IPR002201">
    <property type="entry name" value="Glyco_trans_9"/>
</dbReference>
<comment type="caution">
    <text evidence="3">The sequence shown here is derived from an EMBL/GenBank/DDBJ whole genome shotgun (WGS) entry which is preliminary data.</text>
</comment>
<accession>A0A420XTR6</accession>
<proteinExistence type="predicted"/>
<dbReference type="InterPro" id="IPR051199">
    <property type="entry name" value="LPS_LOS_Heptosyltrfase"/>
</dbReference>
<dbReference type="GO" id="GO:0005829">
    <property type="term" value="C:cytosol"/>
    <property type="evidence" value="ECO:0007669"/>
    <property type="project" value="TreeGrafter"/>
</dbReference>
<dbReference type="PANTHER" id="PTHR30160">
    <property type="entry name" value="TETRAACYLDISACCHARIDE 4'-KINASE-RELATED"/>
    <property type="match status" value="1"/>
</dbReference>
<dbReference type="GO" id="GO:0009244">
    <property type="term" value="P:lipopolysaccharide core region biosynthetic process"/>
    <property type="evidence" value="ECO:0007669"/>
    <property type="project" value="TreeGrafter"/>
</dbReference>
<dbReference type="PANTHER" id="PTHR30160:SF1">
    <property type="entry name" value="LIPOPOLYSACCHARIDE 1,2-N-ACETYLGLUCOSAMINETRANSFERASE-RELATED"/>
    <property type="match status" value="1"/>
</dbReference>
<dbReference type="AlphaFoldDB" id="A0A420XTR6"/>
<name>A0A420XTR6_9ACTN</name>
<dbReference type="CDD" id="cd03789">
    <property type="entry name" value="GT9_LPS_heptosyltransferase"/>
    <property type="match status" value="1"/>
</dbReference>
<evidence type="ECO:0000313" key="3">
    <source>
        <dbReference type="EMBL" id="RKS80214.1"/>
    </source>
</evidence>
<reference evidence="3 4" key="1">
    <citation type="submission" date="2018-10" db="EMBL/GenBank/DDBJ databases">
        <title>Genomic Encyclopedia of Archaeal and Bacterial Type Strains, Phase II (KMG-II): from individual species to whole genera.</title>
        <authorList>
            <person name="Goeker M."/>
        </authorList>
    </citation>
    <scope>NUCLEOTIDE SEQUENCE [LARGE SCALE GENOMIC DNA]</scope>
    <source>
        <strain evidence="3 4">RP-AC37</strain>
    </source>
</reference>
<dbReference type="Pfam" id="PF01075">
    <property type="entry name" value="Glyco_transf_9"/>
    <property type="match status" value="1"/>
</dbReference>
<gene>
    <name evidence="3" type="ORF">CLV35_0636</name>
</gene>
<keyword evidence="4" id="KW-1185">Reference proteome</keyword>
<dbReference type="Gene3D" id="3.40.50.2000">
    <property type="entry name" value="Glycogen Phosphorylase B"/>
    <property type="match status" value="1"/>
</dbReference>
<evidence type="ECO:0000313" key="4">
    <source>
        <dbReference type="Proteomes" id="UP000281955"/>
    </source>
</evidence>
<dbReference type="Proteomes" id="UP000281955">
    <property type="component" value="Unassembled WGS sequence"/>
</dbReference>
<dbReference type="GO" id="GO:0008713">
    <property type="term" value="F:ADP-heptose-lipopolysaccharide heptosyltransferase activity"/>
    <property type="evidence" value="ECO:0007669"/>
    <property type="project" value="TreeGrafter"/>
</dbReference>
<sequence>MRGSAPAGWDDGADAPDAPVLVLRALGLGDALTGFPALRALRRLVAPRPVLLAAPEAVGRWQVELGVVDGLVPTRGLDGPPPGRELGLHDAVDLHGNGPASRDLLRAAGPRRLLAFELDGIAWDPDEHEVRRWCRLVEAVGARCDPEDLRLRSRAEAEAARGRAVVVHPGAAYAARRWPAERWARVAADLAAAGHQVRITGGPGEDALVAEVAALAGLPGAPVGVLPLPELSALLGSARLLLCGDTGVAHLATALAVPSVLLFGPTPPSSWGPAIDPDVHTVLWRGTGRGAPNADTVDAALLRIEPPDVVEAALRLIAGTDPTMEEKA</sequence>
<keyword evidence="1" id="KW-0328">Glycosyltransferase</keyword>
<protein>
    <submittedName>
        <fullName evidence="3">ADP-heptose:LPS heptosyltransferase</fullName>
    </submittedName>
</protein>
<keyword evidence="2 3" id="KW-0808">Transferase</keyword>
<dbReference type="SUPFAM" id="SSF53756">
    <property type="entry name" value="UDP-Glycosyltransferase/glycogen phosphorylase"/>
    <property type="match status" value="1"/>
</dbReference>
<organism evidence="3 4">
    <name type="scientific">Motilibacter peucedani</name>
    <dbReference type="NCBI Taxonomy" id="598650"/>
    <lineage>
        <taxon>Bacteria</taxon>
        <taxon>Bacillati</taxon>
        <taxon>Actinomycetota</taxon>
        <taxon>Actinomycetes</taxon>
        <taxon>Motilibacterales</taxon>
        <taxon>Motilibacteraceae</taxon>
        <taxon>Motilibacter</taxon>
    </lineage>
</organism>
<dbReference type="EMBL" id="RBWV01000009">
    <property type="protein sequence ID" value="RKS80214.1"/>
    <property type="molecule type" value="Genomic_DNA"/>
</dbReference>
<dbReference type="RefSeq" id="WP_231121418.1">
    <property type="nucleotide sequence ID" value="NZ_RBWV01000009.1"/>
</dbReference>
<evidence type="ECO:0000256" key="1">
    <source>
        <dbReference type="ARBA" id="ARBA00022676"/>
    </source>
</evidence>
<dbReference type="InParanoid" id="A0A420XTR6"/>
<evidence type="ECO:0000256" key="2">
    <source>
        <dbReference type="ARBA" id="ARBA00022679"/>
    </source>
</evidence>